<evidence type="ECO:0000256" key="5">
    <source>
        <dbReference type="ARBA" id="ARBA00011853"/>
    </source>
</evidence>
<dbReference type="PROSITE" id="PS50128">
    <property type="entry name" value="SURP"/>
    <property type="match status" value="1"/>
</dbReference>
<comment type="cofactor">
    <cofactor evidence="1">
        <name>Zn(2+)</name>
        <dbReference type="ChEBI" id="CHEBI:29105"/>
    </cofactor>
</comment>
<keyword evidence="13" id="KW-0496">Mitochondrion</keyword>
<evidence type="ECO:0000256" key="2">
    <source>
        <dbReference type="ARBA" id="ARBA00004305"/>
    </source>
</evidence>
<dbReference type="InterPro" id="IPR011765">
    <property type="entry name" value="Pept_M16_N"/>
</dbReference>
<dbReference type="GO" id="GO:0005758">
    <property type="term" value="C:mitochondrial intermembrane space"/>
    <property type="evidence" value="ECO:0007669"/>
    <property type="project" value="UniProtKB-SubCell"/>
</dbReference>
<keyword evidence="9" id="KW-0378">Hydrolase</keyword>
<dbReference type="SMART" id="SM01264">
    <property type="entry name" value="M16C_associated"/>
    <property type="match status" value="1"/>
</dbReference>
<evidence type="ECO:0000256" key="10">
    <source>
        <dbReference type="ARBA" id="ARBA00022833"/>
    </source>
</evidence>
<dbReference type="InterPro" id="IPR000061">
    <property type="entry name" value="Surp"/>
</dbReference>
<dbReference type="FunFam" id="3.30.830.10:FF:000011">
    <property type="entry name" value="Presequence protease, mitochondrial"/>
    <property type="match status" value="1"/>
</dbReference>
<evidence type="ECO:0000256" key="13">
    <source>
        <dbReference type="ARBA" id="ARBA00023128"/>
    </source>
</evidence>
<evidence type="ECO:0000259" key="16">
    <source>
        <dbReference type="PROSITE" id="PS50128"/>
    </source>
</evidence>
<dbReference type="AlphaFoldDB" id="A0A6A7CAK7"/>
<sequence>MFPVRAARRICRPRCCVWQRTPLSRSYASVNDKLSSLPPLNSSLHGFTLNRIKHVPELELAAAMFRHEATGAEYLHLARDDSNNVFSIGFKTNAPDATGVPHILEHVTLCGSEKYPVRDPFFKMLPRSLQNFMNAFTASDYTMYPFATTNTQDFKNLMSVYLDATLNPLLKKSDFDQEAWRIGPADPLQDKSELVFKGVVYNEMKGQLSDASYLFYTEYLRNICPDMNNSGGDPKDMTNLTYDQLRNFHKAHYHPSNAKIMTYGDQPVQSHLEFISKQLEHFKSRIVDKRVVSPVALDGTKSVQVSGPRDPLMPQDRQYKISRSWYGCNATDLDESFALQLLSSLLLDGYGSAMYRALIESGLGTDFTPNTGYDTLGLQSVLTVGLNGVAKEDTSKVAQVIIDTMNKTVEKGFDKGKIEGILHQLELALKHKTARLGMGLIQKLSPGWFSGVDPMESLSWNAIVERFQEKLSKDGRYLENLLRKYCIDNNNTFTFVMAPDEGYNETLASEEADRLVQKVDEATKQTSVEDLRDRELALLKEQDAGTSENLDSLPTLRVSDIPRRKPRVKLRESAIDNHTKVQWHEAATNGLTYFTALSMFKNLPDDLRELVPLFCDCVMRIGTRDKTMEEIEDLIKLKTGGISFGYHSTPSPSDTLRTSESMILSGFALDRNIPDVYELLCMVLNETDFDSPNAQKMVKELVTSEAAGALDAIASSGHSYAMRYAEAGLTPFAQRVEQTRGLTQVKIIRSLADAGDDALAHLIHKLKTIQVAAAYNMSNDMRIALTCGADATVSNEKALHNFLSAIRGRGKPISAPTSLWTPPSSPTKTVFPLPYQVYYSALAIPTTSYTDPQGVPNAILAKLLTHKHLHHEIREKGGAYGGGAYNQALGGVFGMYAYRDPSPENSLRTMQKALQWAAERKWTDRELEEAKLSVFQGLDAPKSVNQEGMEQFLRGVTVEDQDLRREKLLDVTASDVIHAAERLAQKSGNITVLGQKKDYMSDWTTVDIGV</sequence>
<evidence type="ECO:0000256" key="12">
    <source>
        <dbReference type="ARBA" id="ARBA00023049"/>
    </source>
</evidence>
<dbReference type="Gene3D" id="3.30.830.10">
    <property type="entry name" value="Metalloenzyme, LuxS/M16 peptidase-like"/>
    <property type="match status" value="4"/>
</dbReference>
<dbReference type="OrthoDB" id="10250783at2759"/>
<dbReference type="InterPro" id="IPR007863">
    <property type="entry name" value="Peptidase_M16_C"/>
</dbReference>
<name>A0A6A7CAK7_9PEZI</name>
<keyword evidence="18" id="KW-1185">Reference proteome</keyword>
<dbReference type="EMBL" id="MU005960">
    <property type="protein sequence ID" value="KAF2863648.1"/>
    <property type="molecule type" value="Genomic_DNA"/>
</dbReference>
<evidence type="ECO:0000256" key="9">
    <source>
        <dbReference type="ARBA" id="ARBA00022801"/>
    </source>
</evidence>
<keyword evidence="7 17" id="KW-0645">Protease</keyword>
<dbReference type="GO" id="GO:0005759">
    <property type="term" value="C:mitochondrial matrix"/>
    <property type="evidence" value="ECO:0007669"/>
    <property type="project" value="UniProtKB-SubCell"/>
</dbReference>
<dbReference type="Pfam" id="PF05193">
    <property type="entry name" value="Peptidase_M16_C"/>
    <property type="match status" value="2"/>
</dbReference>
<dbReference type="Proteomes" id="UP000799421">
    <property type="component" value="Unassembled WGS sequence"/>
</dbReference>
<evidence type="ECO:0000313" key="18">
    <source>
        <dbReference type="Proteomes" id="UP000799421"/>
    </source>
</evidence>
<dbReference type="GO" id="GO:0006396">
    <property type="term" value="P:RNA processing"/>
    <property type="evidence" value="ECO:0007669"/>
    <property type="project" value="InterPro"/>
</dbReference>
<gene>
    <name evidence="17" type="ORF">K470DRAFT_226256</name>
</gene>
<evidence type="ECO:0000256" key="6">
    <source>
        <dbReference type="ARBA" id="ARBA00020167"/>
    </source>
</evidence>
<dbReference type="FunFam" id="3.30.830.10:FF:000013">
    <property type="entry name" value="Mitochondrial presequence protease"/>
    <property type="match status" value="1"/>
</dbReference>
<reference evidence="17" key="1">
    <citation type="journal article" date="2020" name="Stud. Mycol.">
        <title>101 Dothideomycetes genomes: a test case for predicting lifestyles and emergence of pathogens.</title>
        <authorList>
            <person name="Haridas S."/>
            <person name="Albert R."/>
            <person name="Binder M."/>
            <person name="Bloem J."/>
            <person name="Labutti K."/>
            <person name="Salamov A."/>
            <person name="Andreopoulos B."/>
            <person name="Baker S."/>
            <person name="Barry K."/>
            <person name="Bills G."/>
            <person name="Bluhm B."/>
            <person name="Cannon C."/>
            <person name="Castanera R."/>
            <person name="Culley D."/>
            <person name="Daum C."/>
            <person name="Ezra D."/>
            <person name="Gonzalez J."/>
            <person name="Henrissat B."/>
            <person name="Kuo A."/>
            <person name="Liang C."/>
            <person name="Lipzen A."/>
            <person name="Lutzoni F."/>
            <person name="Magnuson J."/>
            <person name="Mondo S."/>
            <person name="Nolan M."/>
            <person name="Ohm R."/>
            <person name="Pangilinan J."/>
            <person name="Park H.-J."/>
            <person name="Ramirez L."/>
            <person name="Alfaro M."/>
            <person name="Sun H."/>
            <person name="Tritt A."/>
            <person name="Yoshinaga Y."/>
            <person name="Zwiers L.-H."/>
            <person name="Turgeon B."/>
            <person name="Goodwin S."/>
            <person name="Spatafora J."/>
            <person name="Crous P."/>
            <person name="Grigoriev I."/>
        </authorList>
    </citation>
    <scope>NUCLEOTIDE SEQUENCE</scope>
    <source>
        <strain evidence="17">CBS 480.64</strain>
    </source>
</reference>
<dbReference type="PANTHER" id="PTHR43016:SF13">
    <property type="entry name" value="PRESEQUENCE PROTEASE, MITOCHONDRIAL"/>
    <property type="match status" value="1"/>
</dbReference>
<protein>
    <recommendedName>
        <fullName evidence="6">Presequence protease, mitochondrial</fullName>
    </recommendedName>
    <alternativeName>
        <fullName evidence="14">Pitrilysin metalloproteinase</fullName>
    </alternativeName>
</protein>
<evidence type="ECO:0000256" key="8">
    <source>
        <dbReference type="ARBA" id="ARBA00022723"/>
    </source>
</evidence>
<evidence type="ECO:0000256" key="14">
    <source>
        <dbReference type="ARBA" id="ARBA00034552"/>
    </source>
</evidence>
<accession>A0A6A7CAK7</accession>
<keyword evidence="12" id="KW-0482">Metalloprotease</keyword>
<dbReference type="PANTHER" id="PTHR43016">
    <property type="entry name" value="PRESEQUENCE PROTEASE"/>
    <property type="match status" value="1"/>
</dbReference>
<dbReference type="GO" id="GO:0004222">
    <property type="term" value="F:metalloendopeptidase activity"/>
    <property type="evidence" value="ECO:0007669"/>
    <property type="project" value="TreeGrafter"/>
</dbReference>
<comment type="subcellular location">
    <subcellularLocation>
        <location evidence="3">Mitochondrion intermembrane space</location>
    </subcellularLocation>
    <subcellularLocation>
        <location evidence="2">Mitochondrion matrix</location>
    </subcellularLocation>
</comment>
<feature type="domain" description="SURP motif" evidence="16">
    <location>
        <begin position="463"/>
        <end position="507"/>
    </location>
</feature>
<dbReference type="GO" id="GO:0003723">
    <property type="term" value="F:RNA binding"/>
    <property type="evidence" value="ECO:0007669"/>
    <property type="project" value="InterPro"/>
</dbReference>
<dbReference type="FunFam" id="3.30.830.10:FF:000009">
    <property type="entry name" value="Presequence protease, mitochondrial"/>
    <property type="match status" value="1"/>
</dbReference>
<evidence type="ECO:0000256" key="3">
    <source>
        <dbReference type="ARBA" id="ARBA00004569"/>
    </source>
</evidence>
<comment type="function">
    <text evidence="15">Degrades mitochondrial transit peptides after their cleavage in the intermembrane space or in the matrix, and presequence peptides; clearance of these peptides is required to keep the presequence processing machinery running. Preferentially cleaves the N-terminal side of paired basic amino acid residues. Also degrades other unstructured peptides. May function as an ATP-dependent peptidase as opposed to a metalloendopeptidase.</text>
</comment>
<evidence type="ECO:0000256" key="4">
    <source>
        <dbReference type="ARBA" id="ARBA00007575"/>
    </source>
</evidence>
<evidence type="ECO:0000256" key="7">
    <source>
        <dbReference type="ARBA" id="ARBA00022670"/>
    </source>
</evidence>
<keyword evidence="11" id="KW-0809">Transit peptide</keyword>
<evidence type="ECO:0000256" key="15">
    <source>
        <dbReference type="ARBA" id="ARBA00045897"/>
    </source>
</evidence>
<dbReference type="GO" id="GO:0016485">
    <property type="term" value="P:protein processing"/>
    <property type="evidence" value="ECO:0007669"/>
    <property type="project" value="TreeGrafter"/>
</dbReference>
<keyword evidence="10" id="KW-0862">Zinc</keyword>
<dbReference type="Pfam" id="PF00675">
    <property type="entry name" value="Peptidase_M16"/>
    <property type="match status" value="1"/>
</dbReference>
<dbReference type="InterPro" id="IPR011249">
    <property type="entry name" value="Metalloenz_LuxS/M16"/>
</dbReference>
<keyword evidence="8" id="KW-0479">Metal-binding</keyword>
<comment type="similarity">
    <text evidence="4">Belongs to the peptidase M16 family. PreP subfamily.</text>
</comment>
<evidence type="ECO:0000256" key="1">
    <source>
        <dbReference type="ARBA" id="ARBA00001947"/>
    </source>
</evidence>
<dbReference type="InterPro" id="IPR013578">
    <property type="entry name" value="Peptidase_M16C_assoc"/>
</dbReference>
<dbReference type="SUPFAM" id="SSF63411">
    <property type="entry name" value="LuxS/MPP-like metallohydrolase"/>
    <property type="match status" value="4"/>
</dbReference>
<dbReference type="Pfam" id="PF08367">
    <property type="entry name" value="M16C_assoc"/>
    <property type="match status" value="1"/>
</dbReference>
<dbReference type="GO" id="GO:0046872">
    <property type="term" value="F:metal ion binding"/>
    <property type="evidence" value="ECO:0007669"/>
    <property type="project" value="UniProtKB-KW"/>
</dbReference>
<evidence type="ECO:0000313" key="17">
    <source>
        <dbReference type="EMBL" id="KAF2863648.1"/>
    </source>
</evidence>
<evidence type="ECO:0000256" key="11">
    <source>
        <dbReference type="ARBA" id="ARBA00022946"/>
    </source>
</evidence>
<organism evidence="17 18">
    <name type="scientific">Piedraia hortae CBS 480.64</name>
    <dbReference type="NCBI Taxonomy" id="1314780"/>
    <lineage>
        <taxon>Eukaryota</taxon>
        <taxon>Fungi</taxon>
        <taxon>Dikarya</taxon>
        <taxon>Ascomycota</taxon>
        <taxon>Pezizomycotina</taxon>
        <taxon>Dothideomycetes</taxon>
        <taxon>Dothideomycetidae</taxon>
        <taxon>Capnodiales</taxon>
        <taxon>Piedraiaceae</taxon>
        <taxon>Piedraia</taxon>
    </lineage>
</organism>
<proteinExistence type="inferred from homology"/>
<comment type="subunit">
    <text evidence="5">Monomer and homodimer; homodimerization is induced by binding of the substrate.</text>
</comment>